<dbReference type="Proteomes" id="UP000198304">
    <property type="component" value="Unassembled WGS sequence"/>
</dbReference>
<dbReference type="Pfam" id="PF14285">
    <property type="entry name" value="DUF4367"/>
    <property type="match status" value="1"/>
</dbReference>
<reference evidence="3 4" key="1">
    <citation type="submission" date="2017-06" db="EMBL/GenBank/DDBJ databases">
        <authorList>
            <person name="Kim H.J."/>
            <person name="Triplett B.A."/>
        </authorList>
    </citation>
    <scope>NUCLEOTIDE SEQUENCE [LARGE SCALE GENOMIC DNA]</scope>
    <source>
        <strain evidence="3 4">SCA</strain>
    </source>
</reference>
<evidence type="ECO:0000259" key="2">
    <source>
        <dbReference type="Pfam" id="PF14285"/>
    </source>
</evidence>
<evidence type="ECO:0000313" key="4">
    <source>
        <dbReference type="Proteomes" id="UP000198304"/>
    </source>
</evidence>
<dbReference type="InterPro" id="IPR025377">
    <property type="entry name" value="DUF4367"/>
</dbReference>
<keyword evidence="1" id="KW-1133">Transmembrane helix</keyword>
<feature type="transmembrane region" description="Helical" evidence="1">
    <location>
        <begin position="83"/>
        <end position="104"/>
    </location>
</feature>
<dbReference type="RefSeq" id="WP_089285432.1">
    <property type="nucleotide sequence ID" value="NZ_FZOJ01000052.1"/>
</dbReference>
<keyword evidence="1" id="KW-0812">Transmembrane</keyword>
<dbReference type="EMBL" id="FZOJ01000052">
    <property type="protein sequence ID" value="SNT20581.1"/>
    <property type="molecule type" value="Genomic_DNA"/>
</dbReference>
<keyword evidence="1" id="KW-0472">Membrane</keyword>
<sequence length="325" mass="36914">MNPKSMEDKLSIDLDAYLNGVEHKDKLTSQEYSELLELGKNLIDKDFSKSSNKQAVFHQALKNINQYKGAVSVKKTNKIRRPIIAAASLAVICLMTISLIQPSFAHNLVEKVIKTISLGHIQVTQYDPEEESLSVPEELKGKIFDEDGNSIEVFSREYTGKIYTVDGEEILDFANWEIITASNYENYKKDTQEEVLEIKDSSQLNNYTCFNVILPSYLPDGYQFDKAEFYKDENGVVNNSKYISLYFTHKETGKYIYMQQRFADEETAYATGTDGKVEEIKINGVDAVLSDDRSIDWEANNTLYGLHGRGEISKSELIKIAESIK</sequence>
<proteinExistence type="predicted"/>
<dbReference type="AlphaFoldDB" id="A0A239KQZ1"/>
<gene>
    <name evidence="3" type="ORF">SAMN05446037_10526</name>
</gene>
<name>A0A239KQZ1_9FIRM</name>
<evidence type="ECO:0000256" key="1">
    <source>
        <dbReference type="SAM" id="Phobius"/>
    </source>
</evidence>
<keyword evidence="4" id="KW-1185">Reference proteome</keyword>
<organism evidence="3 4">
    <name type="scientific">Anaerovirgula multivorans</name>
    <dbReference type="NCBI Taxonomy" id="312168"/>
    <lineage>
        <taxon>Bacteria</taxon>
        <taxon>Bacillati</taxon>
        <taxon>Bacillota</taxon>
        <taxon>Clostridia</taxon>
        <taxon>Peptostreptococcales</taxon>
        <taxon>Natronincolaceae</taxon>
        <taxon>Anaerovirgula</taxon>
    </lineage>
</organism>
<evidence type="ECO:0000313" key="3">
    <source>
        <dbReference type="EMBL" id="SNT20581.1"/>
    </source>
</evidence>
<feature type="domain" description="DUF4367" evidence="2">
    <location>
        <begin position="214"/>
        <end position="324"/>
    </location>
</feature>
<dbReference type="OrthoDB" id="2544256at2"/>
<protein>
    <recommendedName>
        <fullName evidence="2">DUF4367 domain-containing protein</fullName>
    </recommendedName>
</protein>
<accession>A0A239KQZ1</accession>